<name>A0A231GPW5_PSEJE</name>
<accession>A0A231GPW5</accession>
<evidence type="ECO:0000313" key="1">
    <source>
        <dbReference type="EMBL" id="SEC49551.1"/>
    </source>
</evidence>
<dbReference type="AlphaFoldDB" id="A0A231GPW5"/>
<dbReference type="RefSeq" id="WP_090455964.1">
    <property type="nucleotide sequence ID" value="NZ_FNTC01000002.1"/>
</dbReference>
<dbReference type="EMBL" id="FNTC01000002">
    <property type="protein sequence ID" value="SEC49551.1"/>
    <property type="molecule type" value="Genomic_DNA"/>
</dbReference>
<protein>
    <submittedName>
        <fullName evidence="1">Uncharacterized protein</fullName>
    </submittedName>
</protein>
<evidence type="ECO:0000313" key="2">
    <source>
        <dbReference type="Proteomes" id="UP000198542"/>
    </source>
</evidence>
<proteinExistence type="predicted"/>
<dbReference type="Proteomes" id="UP000198542">
    <property type="component" value="Unassembled WGS sequence"/>
</dbReference>
<keyword evidence="2" id="KW-1185">Reference proteome</keyword>
<gene>
    <name evidence="1" type="ORF">SAMN04490187_4590</name>
</gene>
<reference evidence="2" key="1">
    <citation type="submission" date="2016-10" db="EMBL/GenBank/DDBJ databases">
        <authorList>
            <person name="Varghese N."/>
            <person name="Submissions S."/>
        </authorList>
    </citation>
    <scope>NUCLEOTIDE SEQUENCE [LARGE SCALE GENOMIC DNA]</scope>
    <source>
        <strain evidence="2">BS3660</strain>
    </source>
</reference>
<sequence length="134" mass="15925">MAVDLKSLWQRERARRAALWDLEELRPGDDRAKPHLGILDEIDRQDLEQPHGEFQLKTIEELRDSVPETPYESCDGHHFVIVLDKDIPEVWRTRFEAANALSERFSQGSYAHDWRRFLRVWIRDMEHLAAHRLA</sequence>
<organism evidence="1 2">
    <name type="scientific">Pseudomonas jessenii</name>
    <dbReference type="NCBI Taxonomy" id="77298"/>
    <lineage>
        <taxon>Bacteria</taxon>
        <taxon>Pseudomonadati</taxon>
        <taxon>Pseudomonadota</taxon>
        <taxon>Gammaproteobacteria</taxon>
        <taxon>Pseudomonadales</taxon>
        <taxon>Pseudomonadaceae</taxon>
        <taxon>Pseudomonas</taxon>
    </lineage>
</organism>